<dbReference type="SUPFAM" id="SSF48317">
    <property type="entry name" value="Acid phosphatase/Vanadium-dependent haloperoxidase"/>
    <property type="match status" value="1"/>
</dbReference>
<feature type="transmembrane region" description="Helical" evidence="1">
    <location>
        <begin position="268"/>
        <end position="288"/>
    </location>
</feature>
<dbReference type="Pfam" id="PF01569">
    <property type="entry name" value="PAP2"/>
    <property type="match status" value="1"/>
</dbReference>
<accession>A0A419HRW4</accession>
<protein>
    <submittedName>
        <fullName evidence="3">Phosphatase PAP2 family protein</fullName>
    </submittedName>
</protein>
<sequence>MITDRTPPTVPIDVPPVPTETARHALAASRPWRTAVLAAATAGLALAFLVAYLLFVQTPAGQRAEDGVVHSAQSLTRSAVDWAQLLRQLDLVVVLGAAGLAVLLLALVRRRFALGVTALVLFLLPLGLAQLLKVYLLERPEALSGSGAPGHNSFPSGHVSAATAVLFALAVVLPARYRTWVFALGAPIVAWVAASTVALGWHRLSDTVGGSLLVATVVCAGAVLVSARRPDGRRIPPLATAFALLGPSAVVLGGYAVLSSGTSDSAQFVAAMVLAAFSVVAVALLAAWPLRRVNFDPAGARTRLAP</sequence>
<keyword evidence="1" id="KW-0812">Transmembrane</keyword>
<dbReference type="AlphaFoldDB" id="A0A419HRW4"/>
<keyword evidence="4" id="KW-1185">Reference proteome</keyword>
<feature type="transmembrane region" description="Helical" evidence="1">
    <location>
        <begin position="35"/>
        <end position="55"/>
    </location>
</feature>
<feature type="transmembrane region" description="Helical" evidence="1">
    <location>
        <begin position="156"/>
        <end position="173"/>
    </location>
</feature>
<dbReference type="InterPro" id="IPR000326">
    <property type="entry name" value="PAP2/HPO"/>
</dbReference>
<dbReference type="Gene3D" id="1.20.144.10">
    <property type="entry name" value="Phosphatidic acid phosphatase type 2/haloperoxidase"/>
    <property type="match status" value="1"/>
</dbReference>
<evidence type="ECO:0000313" key="4">
    <source>
        <dbReference type="Proteomes" id="UP000285112"/>
    </source>
</evidence>
<feature type="transmembrane region" description="Helical" evidence="1">
    <location>
        <begin position="91"/>
        <end position="108"/>
    </location>
</feature>
<feature type="transmembrane region" description="Helical" evidence="1">
    <location>
        <begin position="238"/>
        <end position="256"/>
    </location>
</feature>
<evidence type="ECO:0000313" key="3">
    <source>
        <dbReference type="EMBL" id="RJQ79315.1"/>
    </source>
</evidence>
<dbReference type="SMART" id="SM00014">
    <property type="entry name" value="acidPPc"/>
    <property type="match status" value="1"/>
</dbReference>
<dbReference type="OrthoDB" id="3240395at2"/>
<keyword evidence="1" id="KW-0472">Membrane</keyword>
<feature type="transmembrane region" description="Helical" evidence="1">
    <location>
        <begin position="207"/>
        <end position="226"/>
    </location>
</feature>
<dbReference type="CDD" id="cd01610">
    <property type="entry name" value="PAP2_like"/>
    <property type="match status" value="1"/>
</dbReference>
<feature type="transmembrane region" description="Helical" evidence="1">
    <location>
        <begin position="115"/>
        <end position="136"/>
    </location>
</feature>
<comment type="caution">
    <text evidence="3">The sequence shown here is derived from an EMBL/GenBank/DDBJ whole genome shotgun (WGS) entry which is preliminary data.</text>
</comment>
<reference evidence="3 4" key="1">
    <citation type="submission" date="2018-09" db="EMBL/GenBank/DDBJ databases">
        <title>YIM PH 21725 draft genome.</title>
        <authorList>
            <person name="Miao C."/>
        </authorList>
    </citation>
    <scope>NUCLEOTIDE SEQUENCE [LARGE SCALE GENOMIC DNA]</scope>
    <source>
        <strain evidence="4">YIM PH21725</strain>
    </source>
</reference>
<evidence type="ECO:0000256" key="1">
    <source>
        <dbReference type="SAM" id="Phobius"/>
    </source>
</evidence>
<feature type="domain" description="Phosphatidic acid phosphatase type 2/haloperoxidase" evidence="2">
    <location>
        <begin position="114"/>
        <end position="222"/>
    </location>
</feature>
<feature type="transmembrane region" description="Helical" evidence="1">
    <location>
        <begin position="180"/>
        <end position="201"/>
    </location>
</feature>
<proteinExistence type="predicted"/>
<dbReference type="EMBL" id="QZFV01000122">
    <property type="protein sequence ID" value="RJQ79315.1"/>
    <property type="molecule type" value="Genomic_DNA"/>
</dbReference>
<evidence type="ECO:0000259" key="2">
    <source>
        <dbReference type="SMART" id="SM00014"/>
    </source>
</evidence>
<dbReference type="InterPro" id="IPR036938">
    <property type="entry name" value="PAP2/HPO_sf"/>
</dbReference>
<dbReference type="Proteomes" id="UP000285112">
    <property type="component" value="Unassembled WGS sequence"/>
</dbReference>
<gene>
    <name evidence="3" type="ORF">D5S19_26520</name>
</gene>
<keyword evidence="1" id="KW-1133">Transmembrane helix</keyword>
<organism evidence="3 4">
    <name type="scientific">Amycolatopsis panacis</name>
    <dbReference type="NCBI Taxonomy" id="2340917"/>
    <lineage>
        <taxon>Bacteria</taxon>
        <taxon>Bacillati</taxon>
        <taxon>Actinomycetota</taxon>
        <taxon>Actinomycetes</taxon>
        <taxon>Pseudonocardiales</taxon>
        <taxon>Pseudonocardiaceae</taxon>
        <taxon>Amycolatopsis</taxon>
    </lineage>
</organism>
<name>A0A419HRW4_9PSEU</name>